<keyword evidence="6" id="KW-1185">Reference proteome</keyword>
<feature type="signal peptide" evidence="4">
    <location>
        <begin position="1"/>
        <end position="22"/>
    </location>
</feature>
<name>A0A3E2NPX1_9SPHI</name>
<dbReference type="OrthoDB" id="793001at2"/>
<dbReference type="AlphaFoldDB" id="A0A3E2NPX1"/>
<reference evidence="5 6" key="1">
    <citation type="submission" date="2018-08" db="EMBL/GenBank/DDBJ databases">
        <title>Mucilaginibacter terrae sp. nov., isolated from manganese diggings.</title>
        <authorList>
            <person name="Huang Y."/>
            <person name="Zhou Z."/>
        </authorList>
    </citation>
    <scope>NUCLEOTIDE SEQUENCE [LARGE SCALE GENOMIC DNA]</scope>
    <source>
        <strain evidence="5 6">ZH6</strain>
    </source>
</reference>
<evidence type="ECO:0000313" key="5">
    <source>
        <dbReference type="EMBL" id="RFZ83027.1"/>
    </source>
</evidence>
<dbReference type="Proteomes" id="UP000260823">
    <property type="component" value="Unassembled WGS sequence"/>
</dbReference>
<evidence type="ECO:0000313" key="6">
    <source>
        <dbReference type="Proteomes" id="UP000260823"/>
    </source>
</evidence>
<evidence type="ECO:0000256" key="4">
    <source>
        <dbReference type="SAM" id="SignalP"/>
    </source>
</evidence>
<dbReference type="PANTHER" id="PTHR45586">
    <property type="entry name" value="TPR REPEAT-CONTAINING PROTEIN PA4667"/>
    <property type="match status" value="1"/>
</dbReference>
<evidence type="ECO:0000256" key="3">
    <source>
        <dbReference type="PROSITE-ProRule" id="PRU00339"/>
    </source>
</evidence>
<dbReference type="PANTHER" id="PTHR45586:SF1">
    <property type="entry name" value="LIPOPOLYSACCHARIDE ASSEMBLY PROTEIN B"/>
    <property type="match status" value="1"/>
</dbReference>
<evidence type="ECO:0000256" key="2">
    <source>
        <dbReference type="ARBA" id="ARBA00022803"/>
    </source>
</evidence>
<evidence type="ECO:0000256" key="1">
    <source>
        <dbReference type="ARBA" id="ARBA00022737"/>
    </source>
</evidence>
<protein>
    <submittedName>
        <fullName evidence="5">Tetratricopeptide repeat protein</fullName>
    </submittedName>
</protein>
<dbReference type="EMBL" id="QWDE01000002">
    <property type="protein sequence ID" value="RFZ83027.1"/>
    <property type="molecule type" value="Genomic_DNA"/>
</dbReference>
<dbReference type="Pfam" id="PF13432">
    <property type="entry name" value="TPR_16"/>
    <property type="match status" value="1"/>
</dbReference>
<dbReference type="InterPro" id="IPR019734">
    <property type="entry name" value="TPR_rpt"/>
</dbReference>
<dbReference type="InterPro" id="IPR051012">
    <property type="entry name" value="CellSynth/LPSAsmb/PSIAsmb"/>
</dbReference>
<sequence length="338" mass="36895">MKIYRLLLLAVVFIATSSTGFSQGKTDSVSIFIKQGIELGNQKEYSGAVAKYKAALSLQPENAQANYQMAFVLFSSGRSADAVTYIHNAIKGSTDSKFAAAAYSLQGSIYGNLNRSEESIAAYKNAIAADSSNQRIYYNLGIAYFKAKEYAAAEQQFADALKRDIKDAGSARMYALATFHQNKRTEAILGFCYFLSLEPTGVRSTEAFGNLQNILQGGALKPERGYKAVATPYITYQNGLIVKALSVFKTRKYASQADLLAAQLDAVITKLAAAPRDKHYFWHSLADHFGKVNAAVHMPAFARYISQEALTESARWIATNAPKVASLNTWLAGNHPSI</sequence>
<dbReference type="SUPFAM" id="SSF48452">
    <property type="entry name" value="TPR-like"/>
    <property type="match status" value="1"/>
</dbReference>
<gene>
    <name evidence="5" type="ORF">DYU05_12805</name>
</gene>
<dbReference type="SMART" id="SM00028">
    <property type="entry name" value="TPR"/>
    <property type="match status" value="4"/>
</dbReference>
<feature type="repeat" description="TPR" evidence="3">
    <location>
        <begin position="100"/>
        <end position="133"/>
    </location>
</feature>
<keyword evidence="1" id="KW-0677">Repeat</keyword>
<dbReference type="PROSITE" id="PS50005">
    <property type="entry name" value="TPR"/>
    <property type="match status" value="3"/>
</dbReference>
<comment type="caution">
    <text evidence="5">The sequence shown here is derived from an EMBL/GenBank/DDBJ whole genome shotgun (WGS) entry which is preliminary data.</text>
</comment>
<dbReference type="Gene3D" id="1.25.40.10">
    <property type="entry name" value="Tetratricopeptide repeat domain"/>
    <property type="match status" value="1"/>
</dbReference>
<feature type="repeat" description="TPR" evidence="3">
    <location>
        <begin position="29"/>
        <end position="62"/>
    </location>
</feature>
<feature type="repeat" description="TPR" evidence="3">
    <location>
        <begin position="134"/>
        <end position="167"/>
    </location>
</feature>
<organism evidence="5 6">
    <name type="scientific">Mucilaginibacter terrenus</name>
    <dbReference type="NCBI Taxonomy" id="2482727"/>
    <lineage>
        <taxon>Bacteria</taxon>
        <taxon>Pseudomonadati</taxon>
        <taxon>Bacteroidota</taxon>
        <taxon>Sphingobacteriia</taxon>
        <taxon>Sphingobacteriales</taxon>
        <taxon>Sphingobacteriaceae</taxon>
        <taxon>Mucilaginibacter</taxon>
    </lineage>
</organism>
<dbReference type="InterPro" id="IPR011990">
    <property type="entry name" value="TPR-like_helical_dom_sf"/>
</dbReference>
<keyword evidence="4" id="KW-0732">Signal</keyword>
<accession>A0A3E2NPX1</accession>
<dbReference type="Pfam" id="PF13414">
    <property type="entry name" value="TPR_11"/>
    <property type="match status" value="1"/>
</dbReference>
<proteinExistence type="predicted"/>
<dbReference type="RefSeq" id="WP_117383502.1">
    <property type="nucleotide sequence ID" value="NZ_QWDE01000002.1"/>
</dbReference>
<keyword evidence="2 3" id="KW-0802">TPR repeat</keyword>
<feature type="chain" id="PRO_5017615235" evidence="4">
    <location>
        <begin position="23"/>
        <end position="338"/>
    </location>
</feature>